<dbReference type="Pfam" id="PF07690">
    <property type="entry name" value="MFS_1"/>
    <property type="match status" value="1"/>
</dbReference>
<keyword evidence="5 6" id="KW-0472">Membrane</keyword>
<comment type="subcellular location">
    <subcellularLocation>
        <location evidence="1">Membrane</location>
        <topology evidence="1">Multi-pass membrane protein</topology>
    </subcellularLocation>
</comment>
<dbReference type="InterPro" id="IPR020846">
    <property type="entry name" value="MFS_dom"/>
</dbReference>
<dbReference type="EMBL" id="JBEVYD010000003">
    <property type="protein sequence ID" value="KAL3234516.1"/>
    <property type="molecule type" value="Genomic_DNA"/>
</dbReference>
<evidence type="ECO:0000256" key="4">
    <source>
        <dbReference type="ARBA" id="ARBA00022989"/>
    </source>
</evidence>
<keyword evidence="9" id="KW-1185">Reference proteome</keyword>
<evidence type="ECO:0000313" key="9">
    <source>
        <dbReference type="Proteomes" id="UP001623330"/>
    </source>
</evidence>
<feature type="transmembrane region" description="Helical" evidence="6">
    <location>
        <begin position="328"/>
        <end position="350"/>
    </location>
</feature>
<feature type="transmembrane region" description="Helical" evidence="6">
    <location>
        <begin position="185"/>
        <end position="205"/>
    </location>
</feature>
<dbReference type="CDD" id="cd17502">
    <property type="entry name" value="MFS_Azr1_MDR_like"/>
    <property type="match status" value="1"/>
</dbReference>
<dbReference type="InterPro" id="IPR036259">
    <property type="entry name" value="MFS_trans_sf"/>
</dbReference>
<organism evidence="8 9">
    <name type="scientific">Nakaseomyces bracarensis</name>
    <dbReference type="NCBI Taxonomy" id="273131"/>
    <lineage>
        <taxon>Eukaryota</taxon>
        <taxon>Fungi</taxon>
        <taxon>Dikarya</taxon>
        <taxon>Ascomycota</taxon>
        <taxon>Saccharomycotina</taxon>
        <taxon>Saccharomycetes</taxon>
        <taxon>Saccharomycetales</taxon>
        <taxon>Saccharomycetaceae</taxon>
        <taxon>Nakaseomyces</taxon>
    </lineage>
</organism>
<feature type="transmembrane region" description="Helical" evidence="6">
    <location>
        <begin position="453"/>
        <end position="474"/>
    </location>
</feature>
<evidence type="ECO:0000256" key="3">
    <source>
        <dbReference type="ARBA" id="ARBA00022692"/>
    </source>
</evidence>
<feature type="transmembrane region" description="Helical" evidence="6">
    <location>
        <begin position="127"/>
        <end position="147"/>
    </location>
</feature>
<name>A0ABR4NZ95_9SACH</name>
<evidence type="ECO:0000313" key="8">
    <source>
        <dbReference type="EMBL" id="KAL3234516.1"/>
    </source>
</evidence>
<protein>
    <submittedName>
        <fullName evidence="8">Vacuolar basic amino acid transporter 1</fullName>
    </submittedName>
</protein>
<feature type="transmembrane region" description="Helical" evidence="6">
    <location>
        <begin position="257"/>
        <end position="275"/>
    </location>
</feature>
<feature type="transmembrane region" description="Helical" evidence="6">
    <location>
        <begin position="287"/>
        <end position="308"/>
    </location>
</feature>
<comment type="similarity">
    <text evidence="2">Belongs to the major facilitator superfamily.</text>
</comment>
<sequence>METLDETTGLLEETPEVDSLEVQYHNHNMSLPKVPIVLSLWLGSFLSSLDGTIVANIMNKVAEEFHESDKKQWIATSYLLTNTAFQPLYGKLSDLTGRKFAVLTAHFFFGLGCLLTCFANNVTQFAIARAICGVGGGGINAMSSITVSDICTQRERGIYQGYANIVFGMGQILGAPIGGLFIDTIGWRILFGLQVPTIMVCSLLVQKNVNIKLSHLLPYEERFKLKNLARIDIFGSTTLVFTISGVLFLCSTSLNKTLLSVFTLLSFIAFILIELYHSKERIMPFELMRGSFGLASLATVISSFIIFGDIFRSPIYLQLIQNISVMNTGFFLLFPSISVAVGSLVTGYILRHTKLNLSQCAYWIVAAGMCIQLVGLCVAYTLINNLEPSMPFSYNAFLLISKDFRLSSTSYWWVFYYVIALILVSFGYACLLVATLVNIVFTIPKSQQGSVTGIFYLWRSIGNVLGASITLVFYEKGLAKLLWKFMFKQPHDDYHFTKKDYQKLLKDSSYLKSGHFPTDILFELLKVYKDAFSLSYLPNFVLAISGVVCCIVLLRISYRK</sequence>
<dbReference type="PANTHER" id="PTHR23501">
    <property type="entry name" value="MAJOR FACILITATOR SUPERFAMILY"/>
    <property type="match status" value="1"/>
</dbReference>
<dbReference type="PANTHER" id="PTHR23501:SF47">
    <property type="entry name" value="VACUOLAR BASIC AMINO ACID TRANSPORTER 1"/>
    <property type="match status" value="1"/>
</dbReference>
<keyword evidence="3 6" id="KW-0812">Transmembrane</keyword>
<feature type="transmembrane region" description="Helical" evidence="6">
    <location>
        <begin position="362"/>
        <end position="383"/>
    </location>
</feature>
<dbReference type="Gene3D" id="1.20.1250.20">
    <property type="entry name" value="MFS general substrate transporter like domains"/>
    <property type="match status" value="1"/>
</dbReference>
<feature type="transmembrane region" description="Helical" evidence="6">
    <location>
        <begin position="414"/>
        <end position="441"/>
    </location>
</feature>
<feature type="domain" description="Major facilitator superfamily (MFS) profile" evidence="7">
    <location>
        <begin position="36"/>
        <end position="560"/>
    </location>
</feature>
<evidence type="ECO:0000256" key="6">
    <source>
        <dbReference type="SAM" id="Phobius"/>
    </source>
</evidence>
<reference evidence="8 9" key="1">
    <citation type="submission" date="2024-05" db="EMBL/GenBank/DDBJ databases">
        <title>Long read based assembly of the Candida bracarensis genome reveals expanded adhesin content.</title>
        <authorList>
            <person name="Marcet-Houben M."/>
            <person name="Ksiezopolska E."/>
            <person name="Gabaldon T."/>
        </authorList>
    </citation>
    <scope>NUCLEOTIDE SEQUENCE [LARGE SCALE GENOMIC DNA]</scope>
    <source>
        <strain evidence="8 9">CBM6</strain>
    </source>
</reference>
<comment type="caution">
    <text evidence="8">The sequence shown here is derived from an EMBL/GenBank/DDBJ whole genome shotgun (WGS) entry which is preliminary data.</text>
</comment>
<accession>A0ABR4NZ95</accession>
<feature type="transmembrane region" description="Helical" evidence="6">
    <location>
        <begin position="231"/>
        <end position="251"/>
    </location>
</feature>
<dbReference type="InterPro" id="IPR011701">
    <property type="entry name" value="MFS"/>
</dbReference>
<evidence type="ECO:0000259" key="7">
    <source>
        <dbReference type="PROSITE" id="PS50850"/>
    </source>
</evidence>
<proteinExistence type="inferred from homology"/>
<evidence type="ECO:0000256" key="5">
    <source>
        <dbReference type="ARBA" id="ARBA00023136"/>
    </source>
</evidence>
<keyword evidence="4 6" id="KW-1133">Transmembrane helix</keyword>
<gene>
    <name evidence="8" type="ORF">RNJ44_03278</name>
</gene>
<feature type="transmembrane region" description="Helical" evidence="6">
    <location>
        <begin position="159"/>
        <end position="179"/>
    </location>
</feature>
<feature type="transmembrane region" description="Helical" evidence="6">
    <location>
        <begin position="100"/>
        <end position="121"/>
    </location>
</feature>
<feature type="transmembrane region" description="Helical" evidence="6">
    <location>
        <begin position="536"/>
        <end position="556"/>
    </location>
</feature>
<evidence type="ECO:0000256" key="1">
    <source>
        <dbReference type="ARBA" id="ARBA00004141"/>
    </source>
</evidence>
<evidence type="ECO:0000256" key="2">
    <source>
        <dbReference type="ARBA" id="ARBA00008335"/>
    </source>
</evidence>
<dbReference type="PROSITE" id="PS50850">
    <property type="entry name" value="MFS"/>
    <property type="match status" value="1"/>
</dbReference>
<dbReference type="SUPFAM" id="SSF103473">
    <property type="entry name" value="MFS general substrate transporter"/>
    <property type="match status" value="1"/>
</dbReference>
<dbReference type="Proteomes" id="UP001623330">
    <property type="component" value="Unassembled WGS sequence"/>
</dbReference>